<feature type="non-terminal residue" evidence="13">
    <location>
        <position position="418"/>
    </location>
</feature>
<keyword evidence="8 11" id="KW-0472">Membrane</keyword>
<evidence type="ECO:0000256" key="10">
    <source>
        <dbReference type="SAM" id="MobiDB-lite"/>
    </source>
</evidence>
<feature type="domain" description="HemY N-terminal" evidence="12">
    <location>
        <begin position="26"/>
        <end position="132"/>
    </location>
</feature>
<dbReference type="InterPro" id="IPR010817">
    <property type="entry name" value="HemY_N"/>
</dbReference>
<feature type="transmembrane region" description="Helical" evidence="11">
    <location>
        <begin position="41"/>
        <end position="59"/>
    </location>
</feature>
<organism evidence="13 14">
    <name type="scientific">Halorhodospira neutriphila</name>
    <dbReference type="NCBI Taxonomy" id="168379"/>
    <lineage>
        <taxon>Bacteria</taxon>
        <taxon>Pseudomonadati</taxon>
        <taxon>Pseudomonadota</taxon>
        <taxon>Gammaproteobacteria</taxon>
        <taxon>Chromatiales</taxon>
        <taxon>Ectothiorhodospiraceae</taxon>
        <taxon>Halorhodospira</taxon>
    </lineage>
</organism>
<evidence type="ECO:0000256" key="6">
    <source>
        <dbReference type="ARBA" id="ARBA00022692"/>
    </source>
</evidence>
<dbReference type="Gene3D" id="1.25.40.10">
    <property type="entry name" value="Tetratricopeptide repeat domain"/>
    <property type="match status" value="2"/>
</dbReference>
<evidence type="ECO:0000256" key="11">
    <source>
        <dbReference type="SAM" id="Phobius"/>
    </source>
</evidence>
<keyword evidence="14" id="KW-1185">Reference proteome</keyword>
<evidence type="ECO:0000256" key="4">
    <source>
        <dbReference type="ARBA" id="ARBA00022475"/>
    </source>
</evidence>
<evidence type="ECO:0000256" key="8">
    <source>
        <dbReference type="ARBA" id="ARBA00023136"/>
    </source>
</evidence>
<comment type="function">
    <text evidence="1">Involved in a late step of protoheme IX synthesis.</text>
</comment>
<sequence>MRRLFLYLVTLAGAVVVALYFHQQQGYILLAAGPWRIEMSLLFFAVLLGLAILLLFLALRLGGKLLSVPSTLLGWRKRRRYEAARTELNSGLLRFTEGDFASAEQQLMRSARRSEAPLVNYLTAAMAAQRRGSRDARDRHLSVAEEECPHSRVAVHLLQAQLQSEAGQWEQAQATLNALLDEEPRHRRALELMVSCCRALGDWERLEALLPRIERQGIVPKSEQQELNRWVARERLARAAGAGANALEKAWSDLSRPVRRDPDVIGVYADGLITQGQEAEAEELIRRQLQKSWDIGLLRRFATLPAASGQGYLERLGQVEEWLKGRGDDPELLYVAGLLSLRAERWDQARQYLQAAVDQAARPEFVRALAALQERCGDYAAALGNYRLAMELAGPEGAVPDLPGLPQPGAPRARLRQA</sequence>
<dbReference type="InterPro" id="IPR005254">
    <property type="entry name" value="Heme_biosyn_assoc_TPR_pro"/>
</dbReference>
<evidence type="ECO:0000256" key="5">
    <source>
        <dbReference type="ARBA" id="ARBA00022519"/>
    </source>
</evidence>
<reference evidence="13 14" key="1">
    <citation type="journal article" date="2020" name="Microorganisms">
        <title>Osmotic Adaptation and Compatible Solute Biosynthesis of Phototrophic Bacteria as Revealed from Genome Analyses.</title>
        <authorList>
            <person name="Imhoff J.F."/>
            <person name="Rahn T."/>
            <person name="Kunzel S."/>
            <person name="Keller A."/>
            <person name="Neulinger S.C."/>
        </authorList>
    </citation>
    <scope>NUCLEOTIDE SEQUENCE [LARGE SCALE GENOMIC DNA]</scope>
    <source>
        <strain evidence="13 14">DSM 15116</strain>
    </source>
</reference>
<accession>A0ABS1E5X5</accession>
<dbReference type="EMBL" id="NRSH01000104">
    <property type="protein sequence ID" value="MBK1727143.1"/>
    <property type="molecule type" value="Genomic_DNA"/>
</dbReference>
<name>A0ABS1E5X5_9GAMM</name>
<evidence type="ECO:0000256" key="1">
    <source>
        <dbReference type="ARBA" id="ARBA00002962"/>
    </source>
</evidence>
<dbReference type="Pfam" id="PF07219">
    <property type="entry name" value="HemY_N"/>
    <property type="match status" value="1"/>
</dbReference>
<keyword evidence="7 11" id="KW-1133">Transmembrane helix</keyword>
<keyword evidence="9" id="KW-0627">Porphyrin biosynthesis</keyword>
<proteinExistence type="predicted"/>
<gene>
    <name evidence="13" type="ORF">CKO13_08945</name>
</gene>
<dbReference type="SUPFAM" id="SSF48452">
    <property type="entry name" value="TPR-like"/>
    <property type="match status" value="1"/>
</dbReference>
<comment type="pathway">
    <text evidence="3">Porphyrin-containing compound metabolism; protoheme biosynthesis.</text>
</comment>
<keyword evidence="5" id="KW-0997">Cell inner membrane</keyword>
<evidence type="ECO:0000256" key="2">
    <source>
        <dbReference type="ARBA" id="ARBA00004429"/>
    </source>
</evidence>
<evidence type="ECO:0000256" key="9">
    <source>
        <dbReference type="ARBA" id="ARBA00023244"/>
    </source>
</evidence>
<evidence type="ECO:0000313" key="13">
    <source>
        <dbReference type="EMBL" id="MBK1727143.1"/>
    </source>
</evidence>
<evidence type="ECO:0000256" key="7">
    <source>
        <dbReference type="ARBA" id="ARBA00022989"/>
    </source>
</evidence>
<keyword evidence="4" id="KW-1003">Cell membrane</keyword>
<feature type="region of interest" description="Disordered" evidence="10">
    <location>
        <begin position="398"/>
        <end position="418"/>
    </location>
</feature>
<dbReference type="Proteomes" id="UP000738126">
    <property type="component" value="Unassembled WGS sequence"/>
</dbReference>
<comment type="subcellular location">
    <subcellularLocation>
        <location evidence="2">Cell inner membrane</location>
        <topology evidence="2">Multi-pass membrane protein</topology>
    </subcellularLocation>
</comment>
<comment type="caution">
    <text evidence="13">The sequence shown here is derived from an EMBL/GenBank/DDBJ whole genome shotgun (WGS) entry which is preliminary data.</text>
</comment>
<evidence type="ECO:0000259" key="12">
    <source>
        <dbReference type="Pfam" id="PF07219"/>
    </source>
</evidence>
<evidence type="ECO:0000256" key="3">
    <source>
        <dbReference type="ARBA" id="ARBA00004744"/>
    </source>
</evidence>
<evidence type="ECO:0000313" key="14">
    <source>
        <dbReference type="Proteomes" id="UP000738126"/>
    </source>
</evidence>
<dbReference type="NCBIfam" id="TIGR00540">
    <property type="entry name" value="TPR_hemY_coli"/>
    <property type="match status" value="1"/>
</dbReference>
<keyword evidence="6 11" id="KW-0812">Transmembrane</keyword>
<protein>
    <recommendedName>
        <fullName evidence="12">HemY N-terminal domain-containing protein</fullName>
    </recommendedName>
</protein>
<dbReference type="InterPro" id="IPR011990">
    <property type="entry name" value="TPR-like_helical_dom_sf"/>
</dbReference>
<dbReference type="RefSeq" id="WP_200259824.1">
    <property type="nucleotide sequence ID" value="NZ_NRSH01000104.1"/>
</dbReference>